<dbReference type="RefSeq" id="WP_073629427.1">
    <property type="nucleotide sequence ID" value="NZ_FRXO01000005.1"/>
</dbReference>
<feature type="domain" description="UspA" evidence="2">
    <location>
        <begin position="199"/>
        <end position="274"/>
    </location>
</feature>
<dbReference type="EMBL" id="FRXO01000005">
    <property type="protein sequence ID" value="SHO65988.1"/>
    <property type="molecule type" value="Genomic_DNA"/>
</dbReference>
<reference evidence="3 4" key="1">
    <citation type="submission" date="2016-12" db="EMBL/GenBank/DDBJ databases">
        <authorList>
            <person name="Song W.-J."/>
            <person name="Kurnit D.M."/>
        </authorList>
    </citation>
    <scope>NUCLEOTIDE SEQUENCE [LARGE SCALE GENOMIC DNA]</scope>
    <source>
        <strain evidence="3 4">DSM 19599</strain>
    </source>
</reference>
<dbReference type="Proteomes" id="UP000186406">
    <property type="component" value="Unassembled WGS sequence"/>
</dbReference>
<dbReference type="PANTHER" id="PTHR46268:SF15">
    <property type="entry name" value="UNIVERSAL STRESS PROTEIN HP_0031"/>
    <property type="match status" value="1"/>
</dbReference>
<dbReference type="InterPro" id="IPR006016">
    <property type="entry name" value="UspA"/>
</dbReference>
<dbReference type="PRINTS" id="PR01438">
    <property type="entry name" value="UNVRSLSTRESS"/>
</dbReference>
<dbReference type="STRING" id="1123029.SAMN02745172_02637"/>
<dbReference type="SUPFAM" id="SSF52402">
    <property type="entry name" value="Adenine nucleotide alpha hydrolases-like"/>
    <property type="match status" value="2"/>
</dbReference>
<gene>
    <name evidence="3" type="ORF">SAMN02745172_02637</name>
</gene>
<sequence>MSIKDILAIIDLEGDRAACRLAASLALATDAHVTGLAPVADFVSPVYIGGPVPLEMIDDTREVAEDRAAAGLKAFDAILAETGARGQSATFSLMEGEGSGLVSVGRLCDLAVVGQDDPEAMEPAREALIETLLIEAGAPVLLTPRAYQGPFKLDKIVIGWDGGLTVSRAVRAALPLLKQACEIHVAVVDSGRGLGEDAGADLALHLARHGFKVQISRLSSLGRDVATTLIEQAVDSDADLIVMGGYGHSRLRQFILGGATSDMMRTMTVPVLMAH</sequence>
<name>A0A1M7ZM62_9HYPH</name>
<dbReference type="CDD" id="cd00293">
    <property type="entry name" value="USP-like"/>
    <property type="match status" value="1"/>
</dbReference>
<evidence type="ECO:0000313" key="3">
    <source>
        <dbReference type="EMBL" id="SHO65988.1"/>
    </source>
</evidence>
<accession>A0A1M7ZM62</accession>
<comment type="similarity">
    <text evidence="1">Belongs to the universal stress protein A family.</text>
</comment>
<keyword evidence="4" id="KW-1185">Reference proteome</keyword>
<dbReference type="AlphaFoldDB" id="A0A1M7ZM62"/>
<dbReference type="Gene3D" id="3.40.50.12370">
    <property type="match status" value="1"/>
</dbReference>
<proteinExistence type="inferred from homology"/>
<dbReference type="OrthoDB" id="9804721at2"/>
<dbReference type="PANTHER" id="PTHR46268">
    <property type="entry name" value="STRESS RESPONSE PROTEIN NHAX"/>
    <property type="match status" value="1"/>
</dbReference>
<organism evidence="3 4">
    <name type="scientific">Pseudoxanthobacter soli DSM 19599</name>
    <dbReference type="NCBI Taxonomy" id="1123029"/>
    <lineage>
        <taxon>Bacteria</taxon>
        <taxon>Pseudomonadati</taxon>
        <taxon>Pseudomonadota</taxon>
        <taxon>Alphaproteobacteria</taxon>
        <taxon>Hyphomicrobiales</taxon>
        <taxon>Segnochrobactraceae</taxon>
        <taxon>Pseudoxanthobacter</taxon>
    </lineage>
</organism>
<dbReference type="Pfam" id="PF00582">
    <property type="entry name" value="Usp"/>
    <property type="match status" value="1"/>
</dbReference>
<evidence type="ECO:0000313" key="4">
    <source>
        <dbReference type="Proteomes" id="UP000186406"/>
    </source>
</evidence>
<evidence type="ECO:0000256" key="1">
    <source>
        <dbReference type="ARBA" id="ARBA00008791"/>
    </source>
</evidence>
<protein>
    <submittedName>
        <fullName evidence="3">Nucleotide-binding universal stress protein, UspA family</fullName>
    </submittedName>
</protein>
<evidence type="ECO:0000259" key="2">
    <source>
        <dbReference type="Pfam" id="PF00582"/>
    </source>
</evidence>
<dbReference type="InterPro" id="IPR006015">
    <property type="entry name" value="Universal_stress_UspA"/>
</dbReference>